<protein>
    <submittedName>
        <fullName evidence="1">Uncharacterized protein</fullName>
    </submittedName>
</protein>
<dbReference type="Proteomes" id="UP000056502">
    <property type="component" value="Chromosome I"/>
</dbReference>
<dbReference type="PATRIC" id="fig|1279460.3.peg.3587"/>
<dbReference type="EMBL" id="CP012603">
    <property type="protein sequence ID" value="ALE40676.1"/>
    <property type="molecule type" value="Genomic_DNA"/>
</dbReference>
<gene>
    <name evidence="1" type="ORF">G436_3527</name>
</gene>
<name>A0A0M4MWR6_LEPIR</name>
<dbReference type="AlphaFoldDB" id="A0A0M4MWR6"/>
<evidence type="ECO:0000313" key="2">
    <source>
        <dbReference type="Proteomes" id="UP000056502"/>
    </source>
</evidence>
<organism evidence="1">
    <name type="scientific">Leptospira interrogans serovar Hardjo str. Norma</name>
    <dbReference type="NCBI Taxonomy" id="1279460"/>
    <lineage>
        <taxon>Bacteria</taxon>
        <taxon>Pseudomonadati</taxon>
        <taxon>Spirochaetota</taxon>
        <taxon>Spirochaetia</taxon>
        <taxon>Leptospirales</taxon>
        <taxon>Leptospiraceae</taxon>
        <taxon>Leptospira</taxon>
    </lineage>
</organism>
<reference evidence="1 2" key="1">
    <citation type="journal article" date="2015" name="Genome Announc.">
        <title>Whole-Genome Sequence of Leptospira interrogans Serovar Hardjo Subtype Hardjoprajitno Strain Norma, Isolated from Cattle in a Leptospirosis Outbreak in Brazil.</title>
        <authorList>
            <person name="Cosate M.R."/>
            <person name="Soares S.C."/>
            <person name="Mendes T.A."/>
            <person name="Raittz R.T."/>
            <person name="Moreira E.C."/>
            <person name="Leite R."/>
            <person name="Fernandes G.R."/>
            <person name="Haddad J.P."/>
            <person name="Ortega J.M."/>
        </authorList>
    </citation>
    <scope>NUCLEOTIDE SEQUENCE [LARGE SCALE GENOMIC DNA]</scope>
    <source>
        <strain evidence="1 2">Norma</strain>
    </source>
</reference>
<proteinExistence type="predicted"/>
<sequence length="37" mass="4488">MYEKNTMLHLFQNLEYEILSKKPTILGLIQFREGLYL</sequence>
<evidence type="ECO:0000313" key="1">
    <source>
        <dbReference type="EMBL" id="ALE40676.1"/>
    </source>
</evidence>
<accession>A0A0M4MWR6</accession>